<dbReference type="Proteomes" id="UP000294739">
    <property type="component" value="Unassembled WGS sequence"/>
</dbReference>
<accession>A0A4R5DEI0</accession>
<dbReference type="OrthoDB" id="6495095at2"/>
<dbReference type="EMBL" id="SMKZ01000015">
    <property type="protein sequence ID" value="TDE10144.1"/>
    <property type="molecule type" value="Genomic_DNA"/>
</dbReference>
<evidence type="ECO:0000313" key="2">
    <source>
        <dbReference type="EMBL" id="TDE10144.1"/>
    </source>
</evidence>
<gene>
    <name evidence="2" type="ORF">E1269_12575</name>
</gene>
<dbReference type="PANTHER" id="PTHR42860:SF1">
    <property type="entry name" value="VITAMIN B12-BINDING PROTEIN"/>
    <property type="match status" value="1"/>
</dbReference>
<reference evidence="2 3" key="1">
    <citation type="submission" date="2019-03" db="EMBL/GenBank/DDBJ databases">
        <title>Draft genome sequences of novel Actinobacteria.</title>
        <authorList>
            <person name="Sahin N."/>
            <person name="Ay H."/>
            <person name="Saygin H."/>
        </authorList>
    </citation>
    <scope>NUCLEOTIDE SEQUENCE [LARGE SCALE GENOMIC DNA]</scope>
    <source>
        <strain evidence="2 3">5K138</strain>
    </source>
</reference>
<dbReference type="InParanoid" id="A0A4R5DEI0"/>
<evidence type="ECO:0000313" key="3">
    <source>
        <dbReference type="Proteomes" id="UP000294739"/>
    </source>
</evidence>
<name>A0A4R5DEI0_9ACTN</name>
<keyword evidence="3" id="KW-1185">Reference proteome</keyword>
<comment type="caution">
    <text evidence="2">The sequence shown here is derived from an EMBL/GenBank/DDBJ whole genome shotgun (WGS) entry which is preliminary data.</text>
</comment>
<proteinExistence type="predicted"/>
<dbReference type="PROSITE" id="PS50983">
    <property type="entry name" value="FE_B12_PBP"/>
    <property type="match status" value="1"/>
</dbReference>
<dbReference type="RefSeq" id="WP_131894929.1">
    <property type="nucleotide sequence ID" value="NZ_SMKZ01000015.1"/>
</dbReference>
<sequence length="296" mass="30934">MRIVSLLPSTTEIVFTLGAGDDVVGVTFECDFPEEARTRRIVSTSALPEGLPPAEIDRVVAARMAAGEDLYHLDEGALAGLDADLVLTQDLCAVCAVDVADVRAALDHLACTADVLTVDPADLAEVIESIRTIGVATGTSHRAAELVDALTTRLAAVRSATADRRPVPTLVLEWTDPPFAPGHWVPDMVTAAGGINVLGRSGEKSYRVGWPEVTAAGAEVVVCAPCGFGLDESARLAAALMERDVLPAGTPVWAVDANASFARPGPRLVDGVEALAAVLHPEAVGDPDPRLARRVR</sequence>
<dbReference type="InterPro" id="IPR051030">
    <property type="entry name" value="Vitamin_B12-ABC_binding"/>
</dbReference>
<feature type="domain" description="Fe/B12 periplasmic-binding" evidence="1">
    <location>
        <begin position="2"/>
        <end position="283"/>
    </location>
</feature>
<dbReference type="Pfam" id="PF01497">
    <property type="entry name" value="Peripla_BP_2"/>
    <property type="match status" value="1"/>
</dbReference>
<organism evidence="2 3">
    <name type="scientific">Jiangella asiatica</name>
    <dbReference type="NCBI Taxonomy" id="2530372"/>
    <lineage>
        <taxon>Bacteria</taxon>
        <taxon>Bacillati</taxon>
        <taxon>Actinomycetota</taxon>
        <taxon>Actinomycetes</taxon>
        <taxon>Jiangellales</taxon>
        <taxon>Jiangellaceae</taxon>
        <taxon>Jiangella</taxon>
    </lineage>
</organism>
<protein>
    <submittedName>
        <fullName evidence="2">Cobalamin-binding protein</fullName>
    </submittedName>
</protein>
<dbReference type="PANTHER" id="PTHR42860">
    <property type="entry name" value="VITAMIN B12-BINDING PROTEIN"/>
    <property type="match status" value="1"/>
</dbReference>
<evidence type="ECO:0000259" key="1">
    <source>
        <dbReference type="PROSITE" id="PS50983"/>
    </source>
</evidence>
<dbReference type="Gene3D" id="3.40.50.1980">
    <property type="entry name" value="Nitrogenase molybdenum iron protein domain"/>
    <property type="match status" value="2"/>
</dbReference>
<dbReference type="InterPro" id="IPR002491">
    <property type="entry name" value="ABC_transptr_periplasmic_BD"/>
</dbReference>
<dbReference type="SUPFAM" id="SSF53807">
    <property type="entry name" value="Helical backbone' metal receptor"/>
    <property type="match status" value="1"/>
</dbReference>
<dbReference type="AlphaFoldDB" id="A0A4R5DEI0"/>